<dbReference type="PANTHER" id="PTHR46028:SF2">
    <property type="entry name" value="KYNURENINE 3-MONOOXYGENASE"/>
    <property type="match status" value="1"/>
</dbReference>
<dbReference type="HAMAP" id="MF_01971">
    <property type="entry name" value="Kynurenine_monooxygenase"/>
    <property type="match status" value="1"/>
</dbReference>
<dbReference type="PANTHER" id="PTHR46028">
    <property type="entry name" value="KYNURENINE 3-MONOOXYGENASE"/>
    <property type="match status" value="1"/>
</dbReference>
<dbReference type="InterPro" id="IPR036188">
    <property type="entry name" value="FAD/NAD-bd_sf"/>
</dbReference>
<comment type="catalytic activity">
    <reaction evidence="8 9">
        <text>L-kynurenine + NADPH + O2 + H(+) = 3-hydroxy-L-kynurenine + NADP(+) + H2O</text>
        <dbReference type="Rhea" id="RHEA:20545"/>
        <dbReference type="ChEBI" id="CHEBI:15377"/>
        <dbReference type="ChEBI" id="CHEBI:15378"/>
        <dbReference type="ChEBI" id="CHEBI:15379"/>
        <dbReference type="ChEBI" id="CHEBI:57783"/>
        <dbReference type="ChEBI" id="CHEBI:57959"/>
        <dbReference type="ChEBI" id="CHEBI:58125"/>
        <dbReference type="ChEBI" id="CHEBI:58349"/>
        <dbReference type="EC" id="1.14.13.9"/>
    </reaction>
</comment>
<comment type="pathway">
    <text evidence="9">Cofactor biosynthesis; NAD(+) biosynthesis; quinolinate from L-kynurenine: step 1/3.</text>
</comment>
<evidence type="ECO:0000256" key="9">
    <source>
        <dbReference type="HAMAP-Rule" id="MF_01971"/>
    </source>
</evidence>
<dbReference type="AlphaFoldDB" id="A0A932A913"/>
<keyword evidence="2 9" id="KW-0285">Flavoprotein</keyword>
<evidence type="ECO:0000259" key="10">
    <source>
        <dbReference type="Pfam" id="PF01494"/>
    </source>
</evidence>
<gene>
    <name evidence="9" type="primary">kmo</name>
    <name evidence="11" type="ORF">HYX28_03665</name>
</gene>
<evidence type="ECO:0000313" key="12">
    <source>
        <dbReference type="Proteomes" id="UP000779809"/>
    </source>
</evidence>
<comment type="cofactor">
    <cofactor evidence="1 9">
        <name>FAD</name>
        <dbReference type="ChEBI" id="CHEBI:57692"/>
    </cofactor>
</comment>
<dbReference type="InterPro" id="IPR002938">
    <property type="entry name" value="FAD-bd"/>
</dbReference>
<evidence type="ECO:0000256" key="4">
    <source>
        <dbReference type="ARBA" id="ARBA00022827"/>
    </source>
</evidence>
<evidence type="ECO:0000256" key="5">
    <source>
        <dbReference type="ARBA" id="ARBA00022857"/>
    </source>
</evidence>
<organism evidence="11 12">
    <name type="scientific">Candidatus Korobacter versatilis</name>
    <dbReference type="NCBI Taxonomy" id="658062"/>
    <lineage>
        <taxon>Bacteria</taxon>
        <taxon>Pseudomonadati</taxon>
        <taxon>Acidobacteriota</taxon>
        <taxon>Terriglobia</taxon>
        <taxon>Terriglobales</taxon>
        <taxon>Candidatus Korobacteraceae</taxon>
        <taxon>Candidatus Korobacter</taxon>
    </lineage>
</organism>
<keyword evidence="7 9" id="KW-0503">Monooxygenase</keyword>
<evidence type="ECO:0000256" key="2">
    <source>
        <dbReference type="ARBA" id="ARBA00022630"/>
    </source>
</evidence>
<dbReference type="GO" id="GO:0019805">
    <property type="term" value="P:quinolinate biosynthetic process"/>
    <property type="evidence" value="ECO:0007669"/>
    <property type="project" value="UniProtKB-UniRule"/>
</dbReference>
<evidence type="ECO:0000256" key="1">
    <source>
        <dbReference type="ARBA" id="ARBA00001974"/>
    </source>
</evidence>
<dbReference type="GO" id="GO:0004502">
    <property type="term" value="F:kynurenine 3-monooxygenase activity"/>
    <property type="evidence" value="ECO:0007669"/>
    <property type="project" value="UniProtKB-UniRule"/>
</dbReference>
<keyword evidence="5 9" id="KW-0521">NADP</keyword>
<evidence type="ECO:0000313" key="11">
    <source>
        <dbReference type="EMBL" id="MBI2677859.1"/>
    </source>
</evidence>
<dbReference type="SUPFAM" id="SSF51905">
    <property type="entry name" value="FAD/NAD(P)-binding domain"/>
    <property type="match status" value="1"/>
</dbReference>
<feature type="domain" description="FAD-binding" evidence="10">
    <location>
        <begin position="6"/>
        <end position="332"/>
    </location>
</feature>
<dbReference type="GO" id="GO:0071949">
    <property type="term" value="F:FAD binding"/>
    <property type="evidence" value="ECO:0007669"/>
    <property type="project" value="InterPro"/>
</dbReference>
<keyword evidence="6 9" id="KW-0560">Oxidoreductase</keyword>
<dbReference type="GO" id="GO:0019363">
    <property type="term" value="P:pyridine nucleotide biosynthetic process"/>
    <property type="evidence" value="ECO:0007669"/>
    <property type="project" value="UniProtKB-KW"/>
</dbReference>
<dbReference type="FunFam" id="3.50.50.60:FF:000185">
    <property type="entry name" value="Kynurenine 3-monooxygenase"/>
    <property type="match status" value="1"/>
</dbReference>
<comment type="similarity">
    <text evidence="9">Belongs to the aromatic-ring hydroxylase family. KMO subfamily.</text>
</comment>
<evidence type="ECO:0000256" key="8">
    <source>
        <dbReference type="ARBA" id="ARBA00047818"/>
    </source>
</evidence>
<dbReference type="Proteomes" id="UP000779809">
    <property type="component" value="Unassembled WGS sequence"/>
</dbReference>
<dbReference type="Gene3D" id="3.50.50.60">
    <property type="entry name" value="FAD/NAD(P)-binding domain"/>
    <property type="match status" value="1"/>
</dbReference>
<protein>
    <recommendedName>
        <fullName evidence="9">Kynurenine 3-monooxygenase</fullName>
        <ecNumber evidence="9">1.14.13.9</ecNumber>
    </recommendedName>
    <alternativeName>
        <fullName evidence="9">Kynurenine 3-hydroxylase</fullName>
    </alternativeName>
</protein>
<dbReference type="PRINTS" id="PR00420">
    <property type="entry name" value="RNGMNOXGNASE"/>
</dbReference>
<dbReference type="EC" id="1.14.13.9" evidence="9"/>
<keyword evidence="4 9" id="KW-0274">FAD</keyword>
<reference evidence="11" key="1">
    <citation type="submission" date="2020-07" db="EMBL/GenBank/DDBJ databases">
        <title>Huge and variable diversity of episymbiotic CPR bacteria and DPANN archaea in groundwater ecosystems.</title>
        <authorList>
            <person name="He C.Y."/>
            <person name="Keren R."/>
            <person name="Whittaker M."/>
            <person name="Farag I.F."/>
            <person name="Doudna J."/>
            <person name="Cate J.H.D."/>
            <person name="Banfield J.F."/>
        </authorList>
    </citation>
    <scope>NUCLEOTIDE SEQUENCE</scope>
    <source>
        <strain evidence="11">NC_groundwater_580_Pr5_B-0.1um_64_19</strain>
    </source>
</reference>
<dbReference type="GO" id="GO:0043420">
    <property type="term" value="P:anthranilate metabolic process"/>
    <property type="evidence" value="ECO:0007669"/>
    <property type="project" value="UniProtKB-UniRule"/>
</dbReference>
<proteinExistence type="inferred from homology"/>
<comment type="caution">
    <text evidence="11">The sequence shown here is derived from an EMBL/GenBank/DDBJ whole genome shotgun (WGS) entry which is preliminary data.</text>
</comment>
<dbReference type="Pfam" id="PF01494">
    <property type="entry name" value="FAD_binding_3"/>
    <property type="match status" value="1"/>
</dbReference>
<keyword evidence="3 9" id="KW-0662">Pyridine nucleotide biosynthesis</keyword>
<dbReference type="EMBL" id="JACPNR010000004">
    <property type="protein sequence ID" value="MBI2677859.1"/>
    <property type="molecule type" value="Genomic_DNA"/>
</dbReference>
<dbReference type="GO" id="GO:0070189">
    <property type="term" value="P:kynurenine metabolic process"/>
    <property type="evidence" value="ECO:0007669"/>
    <property type="project" value="TreeGrafter"/>
</dbReference>
<sequence length="471" mass="52288">MISAKADITLVGSGLAGPLLAIELKKRGHGVKLYERRPDMRKVKISAGRSINLALSTRGIHALRAAGVWGEMQPIIIPMRGRMMHSTAGELTFMPYGKDETEVIHSISRAELNIALMNAAETRGVSIEFNQRCTGYDARTGEVRLRDEESGDERVVEPGVTIGTDGAVSAIRLAMQVTLPRFNLSQQYLDYGYKELTIPAGADSRHQLEKNALHIWPRGNLMLIALPNIDGTFGCILFLPFEGKGSFAELDSDAKVRAFFEAQFPDALRLMPGLLENYNANPVGAMVTIRCSPWHMEGRALLLGDAAHAIVPFFGQGLNAAFEDITVLLEMLDRRGRDARATAGGDAGATRWRQLFEEFEVARKQNTDAIADLALENFVEMRDKVADPRFLFRKKVELALEARYPGHFVPKYAMVTFHRLPYAVALSRGRVQDRMLGELCAGIERVEELDWERAEALIQRELAPLGELQNA</sequence>
<comment type="function">
    <text evidence="9">Catalyzes the hydroxylation of L-kynurenine (L-Kyn) to form 3-hydroxy-L-kynurenine (L-3OHKyn). Required for synthesis of quinolinic acid.</text>
</comment>
<evidence type="ECO:0000256" key="7">
    <source>
        <dbReference type="ARBA" id="ARBA00023033"/>
    </source>
</evidence>
<evidence type="ECO:0000256" key="6">
    <source>
        <dbReference type="ARBA" id="ARBA00023002"/>
    </source>
</evidence>
<dbReference type="GO" id="GO:0006569">
    <property type="term" value="P:L-tryptophan catabolic process"/>
    <property type="evidence" value="ECO:0007669"/>
    <property type="project" value="UniProtKB-UniRule"/>
</dbReference>
<dbReference type="InterPro" id="IPR027545">
    <property type="entry name" value="Kynurenine_monooxygenase"/>
</dbReference>
<evidence type="ECO:0000256" key="3">
    <source>
        <dbReference type="ARBA" id="ARBA00022642"/>
    </source>
</evidence>
<accession>A0A932A913</accession>
<name>A0A932A913_9BACT</name>